<name>A0A6H1ZGP6_9ZZZZ</name>
<reference evidence="1" key="1">
    <citation type="submission" date="2020-03" db="EMBL/GenBank/DDBJ databases">
        <title>The deep terrestrial virosphere.</title>
        <authorList>
            <person name="Holmfeldt K."/>
            <person name="Nilsson E."/>
            <person name="Simone D."/>
            <person name="Lopez-Fernandez M."/>
            <person name="Wu X."/>
            <person name="de Brujin I."/>
            <person name="Lundin D."/>
            <person name="Andersson A."/>
            <person name="Bertilsson S."/>
            <person name="Dopson M."/>
        </authorList>
    </citation>
    <scope>NUCLEOTIDE SEQUENCE</scope>
    <source>
        <strain evidence="2">MM415B02243</strain>
        <strain evidence="1">TM448A00603</strain>
        <strain evidence="3">TM448B00839</strain>
    </source>
</reference>
<dbReference type="EMBL" id="MT142563">
    <property type="protein sequence ID" value="QJA85248.1"/>
    <property type="molecule type" value="Genomic_DNA"/>
</dbReference>
<gene>
    <name evidence="2" type="ORF">MM415B02243_0007</name>
    <name evidence="1" type="ORF">TM448A00603_0010</name>
    <name evidence="3" type="ORF">TM448B00839_0011</name>
</gene>
<dbReference type="EMBL" id="MT144664">
    <property type="protein sequence ID" value="QJH96832.1"/>
    <property type="molecule type" value="Genomic_DNA"/>
</dbReference>
<evidence type="ECO:0000313" key="1">
    <source>
        <dbReference type="EMBL" id="QJA47096.1"/>
    </source>
</evidence>
<organism evidence="1">
    <name type="scientific">viral metagenome</name>
    <dbReference type="NCBI Taxonomy" id="1070528"/>
    <lineage>
        <taxon>unclassified sequences</taxon>
        <taxon>metagenomes</taxon>
        <taxon>organismal metagenomes</taxon>
    </lineage>
</organism>
<protein>
    <submittedName>
        <fullName evidence="1">Uncharacterized protein</fullName>
    </submittedName>
</protein>
<evidence type="ECO:0000313" key="2">
    <source>
        <dbReference type="EMBL" id="QJA85248.1"/>
    </source>
</evidence>
<proteinExistence type="predicted"/>
<dbReference type="AlphaFoldDB" id="A0A6H1ZGP6"/>
<sequence>MKNIRIPLDRFDGGLNEVARPNILGQSEVQTCENYEIRQPGQLHRRTEPDTWDADLDTLLGTTFDTVLVMSEPYYPETLMTEMVGYSEFILFFFGENSGSYLLYAFYKKSTGWYADPITIDNVAYTPESDMWVTIGEDRVLFTDGINPAHYYLINYDGDAVSGKLGIPAPLNKASVTQISSWDAQDWEENADGTYMSVPGLFQCLYTAVTKDGEESNPSPLSETLDMQFFKLDAGNDARWINKVNISNLIVPDVSSDIMDKLKYFNIYYRVIRYSEGKAPVALQFGQQFEIIDKASTGLTTGNSYTLTVEVSPGEYASYENDVAPVARYAVQNAGVITLANVKKKIRFPWDFEYYCEIKLNNLDSKTYVDAVVKIRLYGTGAADPIDNFLINDFASTVLRRHQRIRMFDTDLTTPLSVVVDGWDLMSYDMDVFVKIPQLEAGASHSIYLCWTTEANEANYSYVPVVYQVAEYGRFIDAALWWAEQTVFTNEKVKNNYALVSSPIELMDLTTEIINHSNTEYNATLTNAAWYGTAAIAAVFSLGSTYIVGDKCLKMTNVSGLADFGDLGQTNLPSKGTIYFRLKYAGSDVTSSKTIFRLVFTGPHYCNLVINKNGANYYWAYYESTGASTTDFTTLIKAINTSGTGNYFIAFSWDETKISLFVWDHGVYMEAEEITKTIKTADFNNFQLGGVATTISNSYYDQAVFISNKYFSASNADDEITLKNIANFMPAMESMLGDDYSTYNNNITFEDSKLIELKEYKNMIVWSDINGVNFPDLYFKRVTEPINAIISAPSFLKYQYENTNIIFTRNTISRFILSGTPDGWRAQTESLVGEYKQVALLANKTLVKWKDTLFWLSESGAIMWSPDGLKLISKNRIEIEVDEDAIAFFSPIRNQYIVSDGGLSKTYSY</sequence>
<evidence type="ECO:0000313" key="3">
    <source>
        <dbReference type="EMBL" id="QJH96832.1"/>
    </source>
</evidence>
<accession>A0A6H1ZGP6</accession>
<dbReference type="EMBL" id="MT144031">
    <property type="protein sequence ID" value="QJA47096.1"/>
    <property type="molecule type" value="Genomic_DNA"/>
</dbReference>